<evidence type="ECO:0000256" key="6">
    <source>
        <dbReference type="ARBA" id="ARBA00022822"/>
    </source>
</evidence>
<name>A0A080M305_9PROT</name>
<reference evidence="13 15" key="1">
    <citation type="submission" date="2014-02" db="EMBL/GenBank/DDBJ databases">
        <title>Expanding our view of genomic diversity in Candidatus Accumulibacter clades.</title>
        <authorList>
            <person name="Skennerton C.T."/>
            <person name="Barr J.J."/>
            <person name="Slater F.R."/>
            <person name="Bond P.L."/>
            <person name="Tyson G.W."/>
        </authorList>
    </citation>
    <scope>NUCLEOTIDE SEQUENCE [LARGE SCALE GENOMIC DNA]</scope>
    <source>
        <strain evidence="15">SK-02</strain>
    </source>
</reference>
<dbReference type="AlphaFoldDB" id="A0A080M305"/>
<keyword evidence="9 11" id="KW-0456">Lyase</keyword>
<dbReference type="PIRSF" id="PIRSF001413">
    <property type="entry name" value="Trp_syn_beta"/>
    <property type="match status" value="1"/>
</dbReference>
<evidence type="ECO:0000256" key="11">
    <source>
        <dbReference type="HAMAP-Rule" id="MF_00133"/>
    </source>
</evidence>
<dbReference type="SUPFAM" id="SSF53686">
    <property type="entry name" value="Tryptophan synthase beta subunit-like PLP-dependent enzymes"/>
    <property type="match status" value="1"/>
</dbReference>
<dbReference type="GO" id="GO:0004834">
    <property type="term" value="F:tryptophan synthase activity"/>
    <property type="evidence" value="ECO:0007669"/>
    <property type="project" value="UniProtKB-UniRule"/>
</dbReference>
<dbReference type="Proteomes" id="UP000021315">
    <property type="component" value="Unassembled WGS sequence"/>
</dbReference>
<evidence type="ECO:0000313" key="14">
    <source>
        <dbReference type="EMBL" id="QLH48544.1"/>
    </source>
</evidence>
<dbReference type="NCBIfam" id="TIGR00263">
    <property type="entry name" value="trpB"/>
    <property type="match status" value="1"/>
</dbReference>
<dbReference type="FunFam" id="3.40.50.1100:FF:000001">
    <property type="entry name" value="Tryptophan synthase beta chain"/>
    <property type="match status" value="1"/>
</dbReference>
<evidence type="ECO:0000259" key="12">
    <source>
        <dbReference type="Pfam" id="PF00291"/>
    </source>
</evidence>
<evidence type="ECO:0000256" key="2">
    <source>
        <dbReference type="ARBA" id="ARBA00004733"/>
    </source>
</evidence>
<dbReference type="CDD" id="cd06446">
    <property type="entry name" value="Trp-synth_B"/>
    <property type="match status" value="1"/>
</dbReference>
<dbReference type="EC" id="4.2.1.20" evidence="11"/>
<evidence type="ECO:0000313" key="15">
    <source>
        <dbReference type="Proteomes" id="UP000021315"/>
    </source>
</evidence>
<feature type="modified residue" description="N6-(pyridoxal phosphate)lysine" evidence="11">
    <location>
        <position position="94"/>
    </location>
</feature>
<evidence type="ECO:0000256" key="7">
    <source>
        <dbReference type="ARBA" id="ARBA00022898"/>
    </source>
</evidence>
<sequence length="401" mass="43498">MAEHDYDLPDARGHFGPYGGIFVAETLIAALDELKEAYAAAQRDPRFVSEFDDELKHYVGRPSPVYFARRWSEVLGGARIYLKREDLNHTGAHKINNCIGQALLARRMRKPRVIAETGAGQHGVATATVAARYGMECVVYMGSEDIRRQAANVYRMKLLGAVVVPVDSGSRTLKDALNEAMRDWVTNVSDTFYIIGTVAGPHPYPMLVRDFQSVIGRESIAQMQEQCGRQPDAVIACVGGGSNAMGIFYPYIPLAGVRLIGVEAAGEGIATGHHAASLTAGRPGVLHGNRTYLLQDENGQITETHSISAGLDYPGVGPEHAWLKDSGRAEYVSISDAEALQAFHDLCRLEGIIPALESSHALAYATRLAPTLAKDQILLVNLSGRGDKDMHTVADRSGIKF</sequence>
<accession>A0A080M305</accession>
<dbReference type="Proteomes" id="UP000509684">
    <property type="component" value="Chromosome"/>
</dbReference>
<reference evidence="14 16" key="2">
    <citation type="journal article" date="2019" name="Microbiome">
        <title>Annotated bacterial chromosomes from frame-shift-corrected long-read metagenomic data.</title>
        <authorList>
            <person name="Arumugam K."/>
            <person name="Bagci C."/>
            <person name="Bessarab I."/>
            <person name="Beier S."/>
            <person name="Buchfink B."/>
            <person name="Gorska A."/>
            <person name="Qiu G."/>
            <person name="Huson D.H."/>
            <person name="Williams R.B.H."/>
        </authorList>
    </citation>
    <scope>NUCLEOTIDE SEQUENCE [LARGE SCALE GENOMIC DNA]</scope>
    <source>
        <strain evidence="14">SSA1</strain>
    </source>
</reference>
<dbReference type="InterPro" id="IPR006653">
    <property type="entry name" value="Trp_synth_b_CS"/>
</dbReference>
<dbReference type="PROSITE" id="PS00168">
    <property type="entry name" value="TRP_SYNTHASE_BETA"/>
    <property type="match status" value="1"/>
</dbReference>
<comment type="subunit">
    <text evidence="4 11">Tetramer of two alpha and two beta chains.</text>
</comment>
<keyword evidence="6 11" id="KW-0822">Tryptophan biosynthesis</keyword>
<dbReference type="EMBL" id="JDST02000080">
    <property type="protein sequence ID" value="KFB75603.1"/>
    <property type="molecule type" value="Genomic_DNA"/>
</dbReference>
<feature type="domain" description="Tryptophan synthase beta chain-like PALP" evidence="12">
    <location>
        <begin position="60"/>
        <end position="382"/>
    </location>
</feature>
<keyword evidence="15" id="KW-1185">Reference proteome</keyword>
<keyword evidence="8 11" id="KW-0057">Aromatic amino acid biosynthesis</keyword>
<keyword evidence="5 11" id="KW-0028">Amino-acid biosynthesis</keyword>
<dbReference type="InterPro" id="IPR036052">
    <property type="entry name" value="TrpB-like_PALP_sf"/>
</dbReference>
<evidence type="ECO:0000313" key="13">
    <source>
        <dbReference type="EMBL" id="KFB75603.1"/>
    </source>
</evidence>
<proteinExistence type="inferred from homology"/>
<dbReference type="FunFam" id="3.40.50.1100:FF:000004">
    <property type="entry name" value="Tryptophan synthase beta chain"/>
    <property type="match status" value="1"/>
</dbReference>
<keyword evidence="7 11" id="KW-0663">Pyridoxal phosphate</keyword>
<evidence type="ECO:0000256" key="3">
    <source>
        <dbReference type="ARBA" id="ARBA00009982"/>
    </source>
</evidence>
<dbReference type="UniPathway" id="UPA00035">
    <property type="reaction ID" value="UER00044"/>
</dbReference>
<dbReference type="STRING" id="1453999.AW06_003315"/>
<evidence type="ECO:0000256" key="4">
    <source>
        <dbReference type="ARBA" id="ARBA00011270"/>
    </source>
</evidence>
<comment type="function">
    <text evidence="11">The beta subunit is responsible for the synthesis of L-tryptophan from indole and L-serine.</text>
</comment>
<gene>
    <name evidence="13" type="primary">trpB_2</name>
    <name evidence="11 14" type="synonym">trpB</name>
    <name evidence="13" type="ORF">AW06_003315</name>
    <name evidence="14" type="ORF">HWD57_01105</name>
</gene>
<evidence type="ECO:0000313" key="16">
    <source>
        <dbReference type="Proteomes" id="UP000509684"/>
    </source>
</evidence>
<dbReference type="InterPro" id="IPR001926">
    <property type="entry name" value="TrpB-like_PALP"/>
</dbReference>
<comment type="pathway">
    <text evidence="2 11">Amino-acid biosynthesis; L-tryptophan biosynthesis; L-tryptophan from chorismate: step 5/5.</text>
</comment>
<dbReference type="HAMAP" id="MF_00133">
    <property type="entry name" value="Trp_synth_beta"/>
    <property type="match status" value="1"/>
</dbReference>
<comment type="cofactor">
    <cofactor evidence="1 11">
        <name>pyridoxal 5'-phosphate</name>
        <dbReference type="ChEBI" id="CHEBI:597326"/>
    </cofactor>
</comment>
<comment type="similarity">
    <text evidence="3 11">Belongs to the TrpB family.</text>
</comment>
<dbReference type="PANTHER" id="PTHR48077:SF3">
    <property type="entry name" value="TRYPTOPHAN SYNTHASE"/>
    <property type="match status" value="1"/>
</dbReference>
<evidence type="ECO:0000256" key="10">
    <source>
        <dbReference type="ARBA" id="ARBA00049047"/>
    </source>
</evidence>
<organism evidence="13 15">
    <name type="scientific">Candidatus Accumulibacter cognatus</name>
    <dbReference type="NCBI Taxonomy" id="2954383"/>
    <lineage>
        <taxon>Bacteria</taxon>
        <taxon>Pseudomonadati</taxon>
        <taxon>Pseudomonadota</taxon>
        <taxon>Betaproteobacteria</taxon>
        <taxon>Candidatus Accumulibacter</taxon>
    </lineage>
</organism>
<evidence type="ECO:0000256" key="1">
    <source>
        <dbReference type="ARBA" id="ARBA00001933"/>
    </source>
</evidence>
<dbReference type="PANTHER" id="PTHR48077">
    <property type="entry name" value="TRYPTOPHAN SYNTHASE-RELATED"/>
    <property type="match status" value="1"/>
</dbReference>
<accession>A0A7D5SC42</accession>
<comment type="catalytic activity">
    <reaction evidence="10 11">
        <text>(1S,2R)-1-C-(indol-3-yl)glycerol 3-phosphate + L-serine = D-glyceraldehyde 3-phosphate + L-tryptophan + H2O</text>
        <dbReference type="Rhea" id="RHEA:10532"/>
        <dbReference type="ChEBI" id="CHEBI:15377"/>
        <dbReference type="ChEBI" id="CHEBI:33384"/>
        <dbReference type="ChEBI" id="CHEBI:57912"/>
        <dbReference type="ChEBI" id="CHEBI:58866"/>
        <dbReference type="ChEBI" id="CHEBI:59776"/>
        <dbReference type="EC" id="4.2.1.20"/>
    </reaction>
</comment>
<dbReference type="KEGG" id="acog:HWD57_01105"/>
<evidence type="ECO:0000256" key="5">
    <source>
        <dbReference type="ARBA" id="ARBA00022605"/>
    </source>
</evidence>
<reference evidence="14" key="3">
    <citation type="submission" date="2020-06" db="EMBL/GenBank/DDBJ databases">
        <authorList>
            <person name="Arumugam K."/>
            <person name="Besarab I."/>
            <person name="Haryono M."/>
            <person name="Bagci C."/>
            <person name="Beier S."/>
            <person name="Buchfink B."/>
            <person name="Gorska A."/>
            <person name="Qiu G."/>
            <person name="Huson D.H."/>
            <person name="Williams R.B."/>
        </authorList>
    </citation>
    <scope>NUCLEOTIDE SEQUENCE</scope>
    <source>
        <strain evidence="14">SSA1</strain>
    </source>
</reference>
<dbReference type="InterPro" id="IPR006654">
    <property type="entry name" value="Trp_synth_beta"/>
</dbReference>
<protein>
    <recommendedName>
        <fullName evidence="11">Tryptophan synthase beta chain</fullName>
        <ecNumber evidence="11">4.2.1.20</ecNumber>
    </recommendedName>
</protein>
<dbReference type="InterPro" id="IPR023026">
    <property type="entry name" value="Trp_synth_beta/beta-like"/>
</dbReference>
<dbReference type="RefSeq" id="WP_171047306.1">
    <property type="nucleotide sequence ID" value="NZ_JDST02000080.1"/>
</dbReference>
<dbReference type="EMBL" id="CP058708">
    <property type="protein sequence ID" value="QLH48544.1"/>
    <property type="molecule type" value="Genomic_DNA"/>
</dbReference>
<dbReference type="Pfam" id="PF00291">
    <property type="entry name" value="PALP"/>
    <property type="match status" value="1"/>
</dbReference>
<evidence type="ECO:0000256" key="8">
    <source>
        <dbReference type="ARBA" id="ARBA00023141"/>
    </source>
</evidence>
<dbReference type="GO" id="GO:0005737">
    <property type="term" value="C:cytoplasm"/>
    <property type="evidence" value="ECO:0007669"/>
    <property type="project" value="TreeGrafter"/>
</dbReference>
<evidence type="ECO:0000256" key="9">
    <source>
        <dbReference type="ARBA" id="ARBA00023239"/>
    </source>
</evidence>
<dbReference type="Gene3D" id="3.40.50.1100">
    <property type="match status" value="2"/>
</dbReference>